<dbReference type="OrthoDB" id="2422225at2759"/>
<evidence type="ECO:0000313" key="1">
    <source>
        <dbReference type="EMBL" id="KAF7332853.1"/>
    </source>
</evidence>
<dbReference type="AlphaFoldDB" id="A0A8H6X1U1"/>
<dbReference type="Proteomes" id="UP000620124">
    <property type="component" value="Unassembled WGS sequence"/>
</dbReference>
<gene>
    <name evidence="1" type="ORF">MVEN_02390300</name>
</gene>
<dbReference type="EMBL" id="JACAZI010000031">
    <property type="protein sequence ID" value="KAF7332853.1"/>
    <property type="molecule type" value="Genomic_DNA"/>
</dbReference>
<evidence type="ECO:0000313" key="2">
    <source>
        <dbReference type="Proteomes" id="UP000620124"/>
    </source>
</evidence>
<keyword evidence="2" id="KW-1185">Reference proteome</keyword>
<name>A0A8H6X1U1_9AGAR</name>
<comment type="caution">
    <text evidence="1">The sequence shown here is derived from an EMBL/GenBank/DDBJ whole genome shotgun (WGS) entry which is preliminary data.</text>
</comment>
<proteinExistence type="predicted"/>
<sequence>MASILKSLRISQDVKAVIEEHARLVGVESRRFSSSQDDQDQALELIVSLNMHIPSDIKRDARSKLVITTSDHNSVNWYDPQKKKANASNPVKFERWRRVYQCMAGSDNTTGHHAGKRRDMSWKDVGCPFWIKLTSTHHGRKDDSMILTIDEIAGEFTHSAECLALTEMEINPQIPLHPELREYALSLLRIRVPLSQLKQLCRTWAEKKWEPWRENTVFPQAPARDNLHLWFRSDKPQPPDPRLSASCIAYTPHIIGETDRFTLVLTTPEQKILAWRYGHKRQVMMDLTFGICSGHVLLTILMAIDEQNHGVPIGAFLFSAKQEAKAVHADYNGPLLQRLLGEWKRGMGWNEAGEEFEITVGNTDNDTREQHALEGNWALILLLLCMFHVWQAWRNALTKHLRGIPQGEEREEVRQRLGKFLMRLLKEIDVYEDAIAEYNTELRYFKALAAKRTDIDKWKSKAGLAFLAYLQSYLKVREFWLSWSVAGVHEAASRLGVPISEIARTNNHLESFNGRIKGKFFAHHMRGGRLPRLDYWVLIYITEALPNFFAEWAEKRALATYYSRMRHAAPTCPPAHNFPLIILPPTNPAVPKPPPALPKPKTVAEACSQAAQWAEHVFAHPLPPQIERKAAEISTEQLLQDLQTDADTENSDPGDEEHVLTEGMEADVEELCLAADHQSVHQSCLADSSASMDYDSNLPPLPSDTSSCPSLSDVALDSSEIILQLDISPTDELDSSSSDDEPFDLARITREKIDPTKPAIDSRRTTVMMELQRQEDELVVTIKRLLGLGVSKDTLQKHISQSIAEQLFNEAPTELQPEVHHPPGIPSRGRSTSFPGICLPAPSSTNLQPRLAAFDPQMKHARYPTFGFR</sequence>
<reference evidence="1" key="1">
    <citation type="submission" date="2020-05" db="EMBL/GenBank/DDBJ databases">
        <title>Mycena genomes resolve the evolution of fungal bioluminescence.</title>
        <authorList>
            <person name="Tsai I.J."/>
        </authorList>
    </citation>
    <scope>NUCLEOTIDE SEQUENCE</scope>
    <source>
        <strain evidence="1">CCC161011</strain>
    </source>
</reference>
<organism evidence="1 2">
    <name type="scientific">Mycena venus</name>
    <dbReference type="NCBI Taxonomy" id="2733690"/>
    <lineage>
        <taxon>Eukaryota</taxon>
        <taxon>Fungi</taxon>
        <taxon>Dikarya</taxon>
        <taxon>Basidiomycota</taxon>
        <taxon>Agaricomycotina</taxon>
        <taxon>Agaricomycetes</taxon>
        <taxon>Agaricomycetidae</taxon>
        <taxon>Agaricales</taxon>
        <taxon>Marasmiineae</taxon>
        <taxon>Mycenaceae</taxon>
        <taxon>Mycena</taxon>
    </lineage>
</organism>
<protein>
    <submittedName>
        <fullName evidence="1">Uncharacterized protein</fullName>
    </submittedName>
</protein>
<accession>A0A8H6X1U1</accession>